<dbReference type="Proteomes" id="UP000000547">
    <property type="component" value="Chromosome"/>
</dbReference>
<evidence type="ECO:0000313" key="4">
    <source>
        <dbReference type="EMBL" id="AAZ24134.1"/>
    </source>
</evidence>
<feature type="signal peptide" evidence="1">
    <location>
        <begin position="1"/>
        <end position="28"/>
    </location>
</feature>
<dbReference type="Gene3D" id="3.30.2080.10">
    <property type="entry name" value="GH92 mannosidase domain"/>
    <property type="match status" value="1"/>
</dbReference>
<keyword evidence="1" id="KW-0732">Signal</keyword>
<dbReference type="InterPro" id="IPR050883">
    <property type="entry name" value="PNGase"/>
</dbReference>
<dbReference type="HOGENOM" id="CLU_003690_2_0_6"/>
<dbReference type="PANTHER" id="PTHR12143">
    <property type="entry name" value="PEPTIDE N-GLYCANASE PNGASE -RELATED"/>
    <property type="match status" value="1"/>
</dbReference>
<dbReference type="SUPFAM" id="SSF48208">
    <property type="entry name" value="Six-hairpin glycosidases"/>
    <property type="match status" value="1"/>
</dbReference>
<dbReference type="Gene3D" id="2.70.98.10">
    <property type="match status" value="1"/>
</dbReference>
<protein>
    <submittedName>
        <fullName evidence="4">Alpha-1,2-mannosidase family protein</fullName>
    </submittedName>
</protein>
<dbReference type="RefSeq" id="WP_011043458.1">
    <property type="nucleotide sequence ID" value="NC_003910.7"/>
</dbReference>
<dbReference type="InterPro" id="IPR008928">
    <property type="entry name" value="6-hairpin_glycosidase_sf"/>
</dbReference>
<dbReference type="Pfam" id="PF07971">
    <property type="entry name" value="Glyco_hydro_92"/>
    <property type="match status" value="1"/>
</dbReference>
<evidence type="ECO:0000313" key="5">
    <source>
        <dbReference type="Proteomes" id="UP000000547"/>
    </source>
</evidence>
<dbReference type="PANTHER" id="PTHR12143:SF39">
    <property type="entry name" value="SECRETED PROTEIN"/>
    <property type="match status" value="1"/>
</dbReference>
<dbReference type="InterPro" id="IPR005887">
    <property type="entry name" value="GH92_a_mannosidase_put"/>
</dbReference>
<dbReference type="CAZy" id="GH92">
    <property type="family name" value="Glycoside Hydrolase Family 92"/>
</dbReference>
<dbReference type="GO" id="GO:0006516">
    <property type="term" value="P:glycoprotein catabolic process"/>
    <property type="evidence" value="ECO:0007669"/>
    <property type="project" value="TreeGrafter"/>
</dbReference>
<dbReference type="InterPro" id="IPR014718">
    <property type="entry name" value="GH-type_carb-bd"/>
</dbReference>
<dbReference type="GO" id="GO:0005975">
    <property type="term" value="P:carbohydrate metabolic process"/>
    <property type="evidence" value="ECO:0007669"/>
    <property type="project" value="InterPro"/>
</dbReference>
<reference evidence="4" key="1">
    <citation type="journal article" date="2005" name="Proc. Natl. Acad. Sci. U.S.A.">
        <title>The psychrophilic lifestyle as revealed by the genome sequence of Colwellia psychrerythraea 34H through genomic and proteomic analyses.</title>
        <authorList>
            <person name="Methe B.A."/>
            <person name="Nelson K.E."/>
            <person name="Deming J.W."/>
            <person name="Momen B."/>
            <person name="Melamud E."/>
            <person name="Zhang X."/>
            <person name="Moult J."/>
            <person name="Madupu R."/>
            <person name="Nelson W.C."/>
            <person name="Dodson R.J."/>
            <person name="Brinkac L.M."/>
            <person name="Daugherty S.C."/>
            <person name="Durkin A.S."/>
            <person name="DeBoy R.T."/>
            <person name="Kolonay J.F."/>
            <person name="Sullivan S.A."/>
            <person name="Zhou L."/>
            <person name="Davidsen T.M."/>
            <person name="Wu M."/>
            <person name="Huston A.L."/>
            <person name="Lewis M."/>
            <person name="Weaver B."/>
            <person name="Weidman J.F."/>
            <person name="Khouri H."/>
            <person name="Utterback T.R."/>
            <person name="Feldblyum T.V."/>
            <person name="Fraser C.M."/>
        </authorList>
    </citation>
    <scope>NUCLEOTIDE SEQUENCE [LARGE SCALE GENOMIC DNA]</scope>
    <source>
        <strain evidence="4">34H</strain>
    </source>
</reference>
<dbReference type="EMBL" id="CP000083">
    <property type="protein sequence ID" value="AAZ24134.1"/>
    <property type="molecule type" value="Genomic_DNA"/>
</dbReference>
<organism evidence="4 5">
    <name type="scientific">Colwellia psychrerythraea (strain 34H / ATCC BAA-681)</name>
    <name type="common">Vibrio psychroerythus</name>
    <dbReference type="NCBI Taxonomy" id="167879"/>
    <lineage>
        <taxon>Bacteria</taxon>
        <taxon>Pseudomonadati</taxon>
        <taxon>Pseudomonadota</taxon>
        <taxon>Gammaproteobacteria</taxon>
        <taxon>Alteromonadales</taxon>
        <taxon>Colwelliaceae</taxon>
        <taxon>Colwellia</taxon>
    </lineage>
</organism>
<dbReference type="NCBIfam" id="TIGR01180">
    <property type="entry name" value="aman2_put"/>
    <property type="match status" value="1"/>
</dbReference>
<gene>
    <name evidence="4" type="ordered locus">CPS_2650</name>
</gene>
<sequence length="846" mass="92897">MHTFKVTATCLLTLGLSISGCNSQNNNADNENKTSSAPEEWVSNPVDYVNPFIGTEGVYNHRQAANVVPGAVVPHGMFNFGPEHAYTKDLLKESERMTKQVLGEKGRIPVGPGGYNYGASRIKGFSFTRLSGTGCLGASGDIPVLPFTSAIKHSPDTDMLDAYYSAGFTHQNETATPGYYQVKMDNGVDVELSATTRTGIARFTFDNPEQAKLLFRSSYSQLGSGDAYTKIDQEKGEITGHVTSGNFCGYLGEFNRRDYYTLHFVAKLDVPISGTGGWQDDTVTKNSDSAKGGMGYGEKGIPKLGKGSGAWVDLDLSQQKTVTMTVGISYVSLANARENLAKEQTETLVNSSQTKEKYFEEVRKEAYQTWNKTLEKVKVVSTNKDKLTTFYTALFHSQFHPNVFSDVNGEYLGFDQKVHKINNKQKAQYANFSGWDVYRSQLQLVTLLDATRGSDIAQSLYNQAQQYNGVWDRWTHNSGATGVMSGDPSTIAIANFAAFGATGFDIKGAYQSLLKAANEPTSFDLSDEGCPVFCRGQHPSLDQWQSINYISDQSNSWEGASETLEQASADFALSQLASKLGDNASSQALLTRSGYWKNLFNPQATKEAGYIQGRNKDGTWKADFDANSEHLFVEGSPAQYLWMIPFDGNGLKEMVGGDKVMANRLDNHFHKPDGSWVLFRDSATYSDVSNQPSIASPWMYLFTGQAYKTQDTVRATIDLLWNNTTKGIPGQDDLGQMSSWYVFSALGIYPLLPGRADMVLASPIFSKTKIGNLTINAPNTSSENRYITSLKVNNIDSSKSWIDDSYISAPVKLDFELSSVPNTQWGAKTADRPLSFSTDNSAVGDK</sequence>
<evidence type="ECO:0000259" key="3">
    <source>
        <dbReference type="Pfam" id="PF17678"/>
    </source>
</evidence>
<dbReference type="PROSITE" id="PS51257">
    <property type="entry name" value="PROKAR_LIPOPROTEIN"/>
    <property type="match status" value="1"/>
</dbReference>
<dbReference type="GO" id="GO:0030246">
    <property type="term" value="F:carbohydrate binding"/>
    <property type="evidence" value="ECO:0007669"/>
    <property type="project" value="InterPro"/>
</dbReference>
<accession>Q481A5</accession>
<feature type="domain" description="Glycosyl hydrolase family 92 N-terminal" evidence="3">
    <location>
        <begin position="48"/>
        <end position="329"/>
    </location>
</feature>
<dbReference type="Gene3D" id="1.20.1050.60">
    <property type="entry name" value="alpha-1,2-mannosidase"/>
    <property type="match status" value="1"/>
</dbReference>
<proteinExistence type="predicted"/>
<dbReference type="Pfam" id="PF17678">
    <property type="entry name" value="Glyco_hydro_92N"/>
    <property type="match status" value="1"/>
</dbReference>
<feature type="chain" id="PRO_5004234111" evidence="1">
    <location>
        <begin position="29"/>
        <end position="846"/>
    </location>
</feature>
<dbReference type="Gene3D" id="1.20.1610.10">
    <property type="entry name" value="alpha-1,2-mannosidases domains"/>
    <property type="match status" value="1"/>
</dbReference>
<dbReference type="InterPro" id="IPR012939">
    <property type="entry name" value="Glyco_hydro_92"/>
</dbReference>
<evidence type="ECO:0000259" key="2">
    <source>
        <dbReference type="Pfam" id="PF07971"/>
    </source>
</evidence>
<name>Q481A5_COLP3</name>
<dbReference type="InterPro" id="IPR041371">
    <property type="entry name" value="GH92_N"/>
</dbReference>
<dbReference type="GO" id="GO:0005829">
    <property type="term" value="C:cytosol"/>
    <property type="evidence" value="ECO:0007669"/>
    <property type="project" value="TreeGrafter"/>
</dbReference>
<evidence type="ECO:0000256" key="1">
    <source>
        <dbReference type="SAM" id="SignalP"/>
    </source>
</evidence>
<dbReference type="GO" id="GO:0000224">
    <property type="term" value="F:peptide-N4-(N-acetyl-beta-glucosaminyl)asparagine amidase activity"/>
    <property type="evidence" value="ECO:0007669"/>
    <property type="project" value="TreeGrafter"/>
</dbReference>
<feature type="domain" description="Glycosyl hydrolase family 92" evidence="2">
    <location>
        <begin position="354"/>
        <end position="818"/>
    </location>
</feature>
<dbReference type="STRING" id="167879.CPS_2650"/>
<dbReference type="AlphaFoldDB" id="Q481A5"/>
<dbReference type="KEGG" id="cps:CPS_2650"/>